<keyword evidence="6 7" id="KW-0472">Membrane</keyword>
<dbReference type="EMBL" id="KI913199">
    <property type="protein sequence ID" value="ETV67357.1"/>
    <property type="molecule type" value="Genomic_DNA"/>
</dbReference>
<evidence type="ECO:0000256" key="2">
    <source>
        <dbReference type="ARBA" id="ARBA00022475"/>
    </source>
</evidence>
<feature type="transmembrane region" description="Helical" evidence="7">
    <location>
        <begin position="265"/>
        <end position="288"/>
    </location>
</feature>
<dbReference type="PANTHER" id="PTHR30509">
    <property type="entry name" value="P-HYDROXYBENZOIC ACID EFFLUX PUMP SUBUNIT-RELATED"/>
    <property type="match status" value="1"/>
</dbReference>
<evidence type="ECO:0000256" key="6">
    <source>
        <dbReference type="ARBA" id="ARBA00023136"/>
    </source>
</evidence>
<protein>
    <recommendedName>
        <fullName evidence="8">EF-hand domain-containing protein</fullName>
    </recommendedName>
</protein>
<dbReference type="GO" id="GO:0005509">
    <property type="term" value="F:calcium ion binding"/>
    <property type="evidence" value="ECO:0007669"/>
    <property type="project" value="InterPro"/>
</dbReference>
<feature type="transmembrane region" description="Helical" evidence="7">
    <location>
        <begin position="113"/>
        <end position="133"/>
    </location>
</feature>
<dbReference type="Pfam" id="PF13499">
    <property type="entry name" value="EF-hand_7"/>
    <property type="match status" value="1"/>
</dbReference>
<feature type="transmembrane region" description="Helical" evidence="7">
    <location>
        <begin position="74"/>
        <end position="93"/>
    </location>
</feature>
<evidence type="ECO:0000259" key="8">
    <source>
        <dbReference type="PROSITE" id="PS50222"/>
    </source>
</evidence>
<dbReference type="InterPro" id="IPR011992">
    <property type="entry name" value="EF-hand-dom_pair"/>
</dbReference>
<dbReference type="AlphaFoldDB" id="W4FIL0"/>
<sequence length="1070" mass="119180">MSNDQYAALTSPRRKTPILPALAAVTEQRRRSSNQPAVAGKVQLDVLKSNKSNVEISTTTTSSHYTAFKFQLELAVRAGVGTVLAGLLMTKAHATNSTSTLEGQTHWVFFPDWYIFGGLSVVAMATVFGAGNNIGATVREIAQQLGGVGSALLYNMVVFYMFPPQSFASVHELERAKLNGTLVLAAHSFSGHPYWIHPRDFYTKLPFIMLFTLVGILLPMETNTRRYMLNNNLFFSLTLASPNDFTNPNVLKTPGDVLYNPPNIIANLFVYLLLGVLGAIIANLVLWVPYPMLGIRQLTAHTTSCAHTLDELLDLLVDAYCFKTQDVDHMKFLRLKLERKFDAAVAKHAEMTALLQDVWWEQLVGLHLALRFRRSSVQPFVTLFGAQVEHLRAMYQAMELERYEHLHSRFMASLQQQVCTVQLHASRVVHEISSLAHHGVLDMDVTGQHELHRHMEHLLRQYQQSQVQIYSQHEPNARQVEGNIPLHVFLFSLQLYAQTLLEFQATYNTTPHHTAQRMLIFAQAKVGSYFDRTNYPPAKLRTALKAWIAILVACFISVYTFGYSSTTPSAVAIVMSGHVGGSFRVTANRVGGIIAGTIVPSVVLFYICSYTCGHSILMAVLTNTMLFVWVTMSMFVCFKNGIDAYAGLIAAFTSTQVLMRGCDGCAHATVTPISSYANLAQLSLGVVLFVVVELAMSPHSAVSIVRANVQSQLALYKHCYETLVTHSSLGRKSQDHNDTTTLQRLVQVDLPRLLCTQASLLTEASFEPQLWRPPFSMPKYKRVLECCHQLYNHTVVLWHVVEWTRKRGGLPYLDERCRDWFTPLRHGVMESFETLADLFGPAFAAVEPDQVAMYIQIKEAFRVADRDGSHDMDVGEVKDMLGMIFAESGATKVTDMESCVGDFMTLVDTDGNGKVTLDEFKLALERGLKLHVQVPSMGAAALRRQSSIHTDLMVQTAAAAFPRQGGHDTTLRRLSSTIKQRPPSANPVMTIMRPHELLAVDAVVLPDLAKTLRTQYANWFLLEHSTTSGQQPPHKKSMSIEELLLLNCVISAASGFATTLARLEELTVQP</sequence>
<accession>W4FIL0</accession>
<keyword evidence="3 7" id="KW-0812">Transmembrane</keyword>
<dbReference type="PANTHER" id="PTHR30509:SF9">
    <property type="entry name" value="MULTIDRUG RESISTANCE PROTEIN MDTO"/>
    <property type="match status" value="1"/>
</dbReference>
<dbReference type="VEuPathDB" id="FungiDB:H257_16442"/>
<feature type="domain" description="EF-hand" evidence="8">
    <location>
        <begin position="895"/>
        <end position="930"/>
    </location>
</feature>
<reference evidence="9" key="1">
    <citation type="submission" date="2013-12" db="EMBL/GenBank/DDBJ databases">
        <title>The Genome Sequence of Aphanomyces astaci APO3.</title>
        <authorList>
            <consortium name="The Broad Institute Genomics Platform"/>
            <person name="Russ C."/>
            <person name="Tyler B."/>
            <person name="van West P."/>
            <person name="Dieguez-Uribeondo J."/>
            <person name="Young S.K."/>
            <person name="Zeng Q."/>
            <person name="Gargeya S."/>
            <person name="Fitzgerald M."/>
            <person name="Abouelleil A."/>
            <person name="Alvarado L."/>
            <person name="Chapman S.B."/>
            <person name="Gainer-Dewar J."/>
            <person name="Goldberg J."/>
            <person name="Griggs A."/>
            <person name="Gujja S."/>
            <person name="Hansen M."/>
            <person name="Howarth C."/>
            <person name="Imamovic A."/>
            <person name="Ireland A."/>
            <person name="Larimer J."/>
            <person name="McCowan C."/>
            <person name="Murphy C."/>
            <person name="Pearson M."/>
            <person name="Poon T.W."/>
            <person name="Priest M."/>
            <person name="Roberts A."/>
            <person name="Saif S."/>
            <person name="Shea T."/>
            <person name="Sykes S."/>
            <person name="Wortman J."/>
            <person name="Nusbaum C."/>
            <person name="Birren B."/>
        </authorList>
    </citation>
    <scope>NUCLEOTIDE SEQUENCE [LARGE SCALE GENOMIC DNA]</scope>
    <source>
        <strain evidence="9">APO3</strain>
    </source>
</reference>
<dbReference type="CDD" id="cd00051">
    <property type="entry name" value="EFh"/>
    <property type="match status" value="1"/>
</dbReference>
<dbReference type="RefSeq" id="XP_009843172.1">
    <property type="nucleotide sequence ID" value="XM_009844870.1"/>
</dbReference>
<feature type="domain" description="EF-hand" evidence="8">
    <location>
        <begin position="852"/>
        <end position="887"/>
    </location>
</feature>
<dbReference type="InterPro" id="IPR002048">
    <property type="entry name" value="EF_hand_dom"/>
</dbReference>
<feature type="transmembrane region" description="Helical" evidence="7">
    <location>
        <begin position="201"/>
        <end position="220"/>
    </location>
</feature>
<keyword evidence="4" id="KW-0106">Calcium</keyword>
<evidence type="ECO:0000256" key="7">
    <source>
        <dbReference type="SAM" id="Phobius"/>
    </source>
</evidence>
<name>W4FIL0_APHAT</name>
<comment type="subcellular location">
    <subcellularLocation>
        <location evidence="1">Cell membrane</location>
        <topology evidence="1">Multi-pass membrane protein</topology>
    </subcellularLocation>
</comment>
<dbReference type="Gene3D" id="1.10.238.10">
    <property type="entry name" value="EF-hand"/>
    <property type="match status" value="1"/>
</dbReference>
<evidence type="ECO:0000256" key="5">
    <source>
        <dbReference type="ARBA" id="ARBA00022989"/>
    </source>
</evidence>
<proteinExistence type="predicted"/>
<organism evidence="9">
    <name type="scientific">Aphanomyces astaci</name>
    <name type="common">Crayfish plague agent</name>
    <dbReference type="NCBI Taxonomy" id="112090"/>
    <lineage>
        <taxon>Eukaryota</taxon>
        <taxon>Sar</taxon>
        <taxon>Stramenopiles</taxon>
        <taxon>Oomycota</taxon>
        <taxon>Saprolegniomycetes</taxon>
        <taxon>Saprolegniales</taxon>
        <taxon>Verrucalvaceae</taxon>
        <taxon>Aphanomyces</taxon>
    </lineage>
</organism>
<dbReference type="STRING" id="112090.W4FIL0"/>
<dbReference type="PROSITE" id="PS00018">
    <property type="entry name" value="EF_HAND_1"/>
    <property type="match status" value="2"/>
</dbReference>
<evidence type="ECO:0000256" key="1">
    <source>
        <dbReference type="ARBA" id="ARBA00004651"/>
    </source>
</evidence>
<gene>
    <name evidence="9" type="ORF">H257_16442</name>
</gene>
<evidence type="ECO:0000256" key="3">
    <source>
        <dbReference type="ARBA" id="ARBA00022692"/>
    </source>
</evidence>
<dbReference type="PROSITE" id="PS50222">
    <property type="entry name" value="EF_HAND_2"/>
    <property type="match status" value="2"/>
</dbReference>
<keyword evidence="5 7" id="KW-1133">Transmembrane helix</keyword>
<dbReference type="SUPFAM" id="SSF47473">
    <property type="entry name" value="EF-hand"/>
    <property type="match status" value="1"/>
</dbReference>
<keyword evidence="2" id="KW-1003">Cell membrane</keyword>
<dbReference type="GeneID" id="20818438"/>
<dbReference type="SMART" id="SM00054">
    <property type="entry name" value="EFh"/>
    <property type="match status" value="2"/>
</dbReference>
<dbReference type="GO" id="GO:0005886">
    <property type="term" value="C:plasma membrane"/>
    <property type="evidence" value="ECO:0007669"/>
    <property type="project" value="UniProtKB-SubCell"/>
</dbReference>
<evidence type="ECO:0000256" key="4">
    <source>
        <dbReference type="ARBA" id="ARBA00022837"/>
    </source>
</evidence>
<feature type="transmembrane region" description="Helical" evidence="7">
    <location>
        <begin position="590"/>
        <end position="609"/>
    </location>
</feature>
<evidence type="ECO:0000313" key="9">
    <source>
        <dbReference type="EMBL" id="ETV67357.1"/>
    </source>
</evidence>
<dbReference type="InterPro" id="IPR018247">
    <property type="entry name" value="EF_Hand_1_Ca_BS"/>
</dbReference>
<feature type="transmembrane region" description="Helical" evidence="7">
    <location>
        <begin position="616"/>
        <end position="636"/>
    </location>
</feature>
<feature type="transmembrane region" description="Helical" evidence="7">
    <location>
        <begin position="542"/>
        <end position="561"/>
    </location>
</feature>
<dbReference type="OrthoDB" id="26525at2759"/>